<evidence type="ECO:0000256" key="1">
    <source>
        <dbReference type="SAM" id="SignalP"/>
    </source>
</evidence>
<dbReference type="PANTHER" id="PTHR34385">
    <property type="entry name" value="D-ALANYL-D-ALANINE CARBOXYPEPTIDASE"/>
    <property type="match status" value="1"/>
</dbReference>
<proteinExistence type="predicted"/>
<feature type="chain" id="PRO_5038626465" evidence="1">
    <location>
        <begin position="25"/>
        <end position="227"/>
    </location>
</feature>
<organism evidence="3 4">
    <name type="scientific">Salinicoccus cyprini</name>
    <dbReference type="NCBI Taxonomy" id="2493691"/>
    <lineage>
        <taxon>Bacteria</taxon>
        <taxon>Bacillati</taxon>
        <taxon>Bacillota</taxon>
        <taxon>Bacilli</taxon>
        <taxon>Bacillales</taxon>
        <taxon>Staphylococcaceae</taxon>
        <taxon>Salinicoccus</taxon>
    </lineage>
</organism>
<sequence>MIRSVKAGMLLALLLMAGCGVTLSEEQMALHENFERTYEPAQIGNLEALPNVEVIDGVTYVDGILIVNKEISLPPDYAPGLQPEVVAAYQQMFQDGAARGLDFVLVSDFRSYDYQAQLYSNYVARDGQEAADQYSAKPGHSEHQTGLAIDVGSADSATTLKVSFGDTPEFQWMKDVAHEYGFIIRYLEGKEDITGYMYEPWHLRYVGEEAEAIYESGLTLEEYLGID</sequence>
<comment type="caution">
    <text evidence="3">The sequence shown here is derived from an EMBL/GenBank/DDBJ whole genome shotgun (WGS) entry which is preliminary data.</text>
</comment>
<keyword evidence="1" id="KW-0732">Signal</keyword>
<gene>
    <name evidence="3" type="ORF">FO441_08150</name>
</gene>
<dbReference type="InterPro" id="IPR003709">
    <property type="entry name" value="VanY-like_core_dom"/>
</dbReference>
<dbReference type="RefSeq" id="WP_145288468.1">
    <property type="nucleotide sequence ID" value="NZ_VMSJ01000003.1"/>
</dbReference>
<dbReference type="EMBL" id="VMSJ01000003">
    <property type="protein sequence ID" value="TVT27671.1"/>
    <property type="molecule type" value="Genomic_DNA"/>
</dbReference>
<dbReference type="InterPro" id="IPR058193">
    <property type="entry name" value="VanY/YodJ_core_dom"/>
</dbReference>
<dbReference type="InterPro" id="IPR009045">
    <property type="entry name" value="Zn_M74/Hedgehog-like"/>
</dbReference>
<dbReference type="Proteomes" id="UP000315103">
    <property type="component" value="Unassembled WGS sequence"/>
</dbReference>
<dbReference type="AlphaFoldDB" id="A0A558ATU1"/>
<dbReference type="CDD" id="cd14852">
    <property type="entry name" value="LD-carboxypeptidase"/>
    <property type="match status" value="1"/>
</dbReference>
<dbReference type="InterPro" id="IPR052179">
    <property type="entry name" value="DD-CPase-like"/>
</dbReference>
<evidence type="ECO:0000313" key="4">
    <source>
        <dbReference type="Proteomes" id="UP000315103"/>
    </source>
</evidence>
<dbReference type="GO" id="GO:0006508">
    <property type="term" value="P:proteolysis"/>
    <property type="evidence" value="ECO:0007669"/>
    <property type="project" value="InterPro"/>
</dbReference>
<evidence type="ECO:0000259" key="2">
    <source>
        <dbReference type="Pfam" id="PF02557"/>
    </source>
</evidence>
<dbReference type="Pfam" id="PF02557">
    <property type="entry name" value="VanY"/>
    <property type="match status" value="1"/>
</dbReference>
<dbReference type="PROSITE" id="PS51257">
    <property type="entry name" value="PROKAR_LIPOPROTEIN"/>
    <property type="match status" value="1"/>
</dbReference>
<reference evidence="3 4" key="1">
    <citation type="submission" date="2019-07" db="EMBL/GenBank/DDBJ databases">
        <title>Salinicoccus cyprini sp. nov., isolated from gastro-intestinal tract of mirror carp, Cyprinus carpio var. specularis, collected from Gobind Sagar Reservoir, Himachal Pradesh, India.</title>
        <authorList>
            <person name="Talwar C."/>
            <person name="Singh A.K."/>
            <person name="Lal R."/>
            <person name="Negi R.K."/>
        </authorList>
    </citation>
    <scope>NUCLEOTIDE SEQUENCE [LARGE SCALE GENOMIC DNA]</scope>
    <source>
        <strain evidence="3 4">CT19</strain>
    </source>
</reference>
<dbReference type="SUPFAM" id="SSF55166">
    <property type="entry name" value="Hedgehog/DD-peptidase"/>
    <property type="match status" value="1"/>
</dbReference>
<dbReference type="GO" id="GO:0008233">
    <property type="term" value="F:peptidase activity"/>
    <property type="evidence" value="ECO:0007669"/>
    <property type="project" value="InterPro"/>
</dbReference>
<accession>A0A558ATU1</accession>
<keyword evidence="4" id="KW-1185">Reference proteome</keyword>
<feature type="domain" description="D-alanyl-D-alanine carboxypeptidase-like core" evidence="2">
    <location>
        <begin position="81"/>
        <end position="207"/>
    </location>
</feature>
<dbReference type="OrthoDB" id="9792074at2"/>
<feature type="signal peptide" evidence="1">
    <location>
        <begin position="1"/>
        <end position="24"/>
    </location>
</feature>
<dbReference type="PANTHER" id="PTHR34385:SF1">
    <property type="entry name" value="PEPTIDOGLYCAN L-ALANYL-D-GLUTAMATE ENDOPEPTIDASE CWLK"/>
    <property type="match status" value="1"/>
</dbReference>
<dbReference type="Gene3D" id="3.30.1380.10">
    <property type="match status" value="1"/>
</dbReference>
<name>A0A558ATU1_9STAP</name>
<evidence type="ECO:0000313" key="3">
    <source>
        <dbReference type="EMBL" id="TVT27671.1"/>
    </source>
</evidence>
<protein>
    <submittedName>
        <fullName evidence="3">M15 family metallopeptidase</fullName>
    </submittedName>
</protein>